<reference evidence="1" key="2">
    <citation type="journal article" date="2023" name="IMA Fungus">
        <title>Comparative genomic study of the Penicillium genus elucidates a diverse pangenome and 15 lateral gene transfer events.</title>
        <authorList>
            <person name="Petersen C."/>
            <person name="Sorensen T."/>
            <person name="Nielsen M.R."/>
            <person name="Sondergaard T.E."/>
            <person name="Sorensen J.L."/>
            <person name="Fitzpatrick D.A."/>
            <person name="Frisvad J.C."/>
            <person name="Nielsen K.L."/>
        </authorList>
    </citation>
    <scope>NUCLEOTIDE SEQUENCE</scope>
    <source>
        <strain evidence="1">IBT 23319</strain>
    </source>
</reference>
<reference evidence="1" key="1">
    <citation type="submission" date="2022-11" db="EMBL/GenBank/DDBJ databases">
        <authorList>
            <person name="Petersen C."/>
        </authorList>
    </citation>
    <scope>NUCLEOTIDE SEQUENCE</scope>
    <source>
        <strain evidence="1">IBT 23319</strain>
    </source>
</reference>
<dbReference type="GeneID" id="81383097"/>
<proteinExistence type="predicted"/>
<sequence length="91" mass="10328">MARPDDFRTQENQIFTTSSACEALEWVEKMQIDVVSMSSSFELKLERPEHERFKTIVQRIVSAGKPIIFASLPDMSSATKTSTYAPVDIQE</sequence>
<protein>
    <submittedName>
        <fullName evidence="1">Uncharacterized protein</fullName>
    </submittedName>
</protein>
<dbReference type="RefSeq" id="XP_056500744.1">
    <property type="nucleotide sequence ID" value="XM_056643930.1"/>
</dbReference>
<dbReference type="AlphaFoldDB" id="A0A9W9TQE9"/>
<keyword evidence="2" id="KW-1185">Reference proteome</keyword>
<dbReference type="OrthoDB" id="5093543at2759"/>
<accession>A0A9W9TQE9</accession>
<name>A0A9W9TQE9_PENCI</name>
<dbReference type="Proteomes" id="UP001147733">
    <property type="component" value="Unassembled WGS sequence"/>
</dbReference>
<organism evidence="1 2">
    <name type="scientific">Penicillium citrinum</name>
    <dbReference type="NCBI Taxonomy" id="5077"/>
    <lineage>
        <taxon>Eukaryota</taxon>
        <taxon>Fungi</taxon>
        <taxon>Dikarya</taxon>
        <taxon>Ascomycota</taxon>
        <taxon>Pezizomycotina</taxon>
        <taxon>Eurotiomycetes</taxon>
        <taxon>Eurotiomycetidae</taxon>
        <taxon>Eurotiales</taxon>
        <taxon>Aspergillaceae</taxon>
        <taxon>Penicillium</taxon>
    </lineage>
</organism>
<evidence type="ECO:0000313" key="1">
    <source>
        <dbReference type="EMBL" id="KAJ5233244.1"/>
    </source>
</evidence>
<evidence type="ECO:0000313" key="2">
    <source>
        <dbReference type="Proteomes" id="UP001147733"/>
    </source>
</evidence>
<dbReference type="EMBL" id="JAPQKT010000004">
    <property type="protein sequence ID" value="KAJ5233244.1"/>
    <property type="molecule type" value="Genomic_DNA"/>
</dbReference>
<comment type="caution">
    <text evidence="1">The sequence shown here is derived from an EMBL/GenBank/DDBJ whole genome shotgun (WGS) entry which is preliminary data.</text>
</comment>
<gene>
    <name evidence="1" type="ORF">N7469_005010</name>
</gene>